<organism evidence="3 4">
    <name type="scientific">Larkinella terrae</name>
    <dbReference type="NCBI Taxonomy" id="2025311"/>
    <lineage>
        <taxon>Bacteria</taxon>
        <taxon>Pseudomonadati</taxon>
        <taxon>Bacteroidota</taxon>
        <taxon>Cytophagia</taxon>
        <taxon>Cytophagales</taxon>
        <taxon>Spirosomataceae</taxon>
        <taxon>Larkinella</taxon>
    </lineage>
</organism>
<dbReference type="OrthoDB" id="9806718at2"/>
<evidence type="ECO:0000256" key="1">
    <source>
        <dbReference type="SAM" id="Phobius"/>
    </source>
</evidence>
<dbReference type="PANTHER" id="PTHR22911">
    <property type="entry name" value="ACYL-MALONYL CONDENSING ENZYME-RELATED"/>
    <property type="match status" value="1"/>
</dbReference>
<accession>A0A7K0EJY1</accession>
<dbReference type="GO" id="GO:0016020">
    <property type="term" value="C:membrane"/>
    <property type="evidence" value="ECO:0007669"/>
    <property type="project" value="InterPro"/>
</dbReference>
<sequence>MWWLFALLSAFFAAITAIFAKIGIKGVDSDLATAIRTVIILLLSWSIVLARAAWRQLPLLSGSTWTFLILSGLTTGLSWLCYFKALQLGTVSQVAPVDKLSIALTIILAILFLGEPLTLKTAVGALLIISGTLVLIL</sequence>
<dbReference type="EMBL" id="WJXZ01000006">
    <property type="protein sequence ID" value="MRS62117.1"/>
    <property type="molecule type" value="Genomic_DNA"/>
</dbReference>
<feature type="domain" description="EamA" evidence="2">
    <location>
        <begin position="2"/>
        <end position="136"/>
    </location>
</feature>
<dbReference type="SUPFAM" id="SSF103481">
    <property type="entry name" value="Multidrug resistance efflux transporter EmrE"/>
    <property type="match status" value="1"/>
</dbReference>
<feature type="transmembrane region" description="Helical" evidence="1">
    <location>
        <begin position="36"/>
        <end position="54"/>
    </location>
</feature>
<dbReference type="Pfam" id="PF00892">
    <property type="entry name" value="EamA"/>
    <property type="match status" value="1"/>
</dbReference>
<evidence type="ECO:0000259" key="2">
    <source>
        <dbReference type="Pfam" id="PF00892"/>
    </source>
</evidence>
<proteinExistence type="predicted"/>
<reference evidence="3 4" key="1">
    <citation type="journal article" date="2018" name="Antonie Van Leeuwenhoek">
        <title>Larkinella terrae sp. nov., isolated from soil on Jeju Island, South Korea.</title>
        <authorList>
            <person name="Ten L.N."/>
            <person name="Jeon J."/>
            <person name="Park S.J."/>
            <person name="Park S."/>
            <person name="Lee S.Y."/>
            <person name="Kim M.K."/>
            <person name="Jung H.Y."/>
        </authorList>
    </citation>
    <scope>NUCLEOTIDE SEQUENCE [LARGE SCALE GENOMIC DNA]</scope>
    <source>
        <strain evidence="3 4">KCTC 52001</strain>
    </source>
</reference>
<gene>
    <name evidence="3" type="ORF">GJJ30_12520</name>
</gene>
<name>A0A7K0EJY1_9BACT</name>
<dbReference type="InterPro" id="IPR000620">
    <property type="entry name" value="EamA_dom"/>
</dbReference>
<protein>
    <submittedName>
        <fullName evidence="3">EamA family transporter</fullName>
    </submittedName>
</protein>
<keyword evidence="1" id="KW-0812">Transmembrane</keyword>
<keyword evidence="4" id="KW-1185">Reference proteome</keyword>
<dbReference type="InterPro" id="IPR037185">
    <property type="entry name" value="EmrE-like"/>
</dbReference>
<evidence type="ECO:0000313" key="4">
    <source>
        <dbReference type="Proteomes" id="UP000441754"/>
    </source>
</evidence>
<dbReference type="Proteomes" id="UP000441754">
    <property type="component" value="Unassembled WGS sequence"/>
</dbReference>
<keyword evidence="1" id="KW-0472">Membrane</keyword>
<feature type="transmembrane region" description="Helical" evidence="1">
    <location>
        <begin position="106"/>
        <end position="136"/>
    </location>
</feature>
<dbReference type="PANTHER" id="PTHR22911:SF137">
    <property type="entry name" value="SOLUTE CARRIER FAMILY 35 MEMBER G2-RELATED"/>
    <property type="match status" value="1"/>
</dbReference>
<evidence type="ECO:0000313" key="3">
    <source>
        <dbReference type="EMBL" id="MRS62117.1"/>
    </source>
</evidence>
<dbReference type="AlphaFoldDB" id="A0A7K0EJY1"/>
<comment type="caution">
    <text evidence="3">The sequence shown here is derived from an EMBL/GenBank/DDBJ whole genome shotgun (WGS) entry which is preliminary data.</text>
</comment>
<dbReference type="RefSeq" id="WP_154175491.1">
    <property type="nucleotide sequence ID" value="NZ_WJXZ01000006.1"/>
</dbReference>
<dbReference type="Gene3D" id="1.10.3730.20">
    <property type="match status" value="1"/>
</dbReference>
<feature type="transmembrane region" description="Helical" evidence="1">
    <location>
        <begin position="66"/>
        <end position="86"/>
    </location>
</feature>
<keyword evidence="1" id="KW-1133">Transmembrane helix</keyword>
<dbReference type="FunFam" id="1.10.3730.20:FF:000009">
    <property type="entry name" value="EamA family transporter"/>
    <property type="match status" value="1"/>
</dbReference>